<protein>
    <submittedName>
        <fullName evidence="5">Uncharacterized protein</fullName>
    </submittedName>
</protein>
<evidence type="ECO:0000256" key="4">
    <source>
        <dbReference type="ARBA" id="ARBA00023136"/>
    </source>
</evidence>
<evidence type="ECO:0000256" key="2">
    <source>
        <dbReference type="ARBA" id="ARBA00022692"/>
    </source>
</evidence>
<dbReference type="Proteomes" id="UP000193427">
    <property type="component" value="Chromosome"/>
</dbReference>
<dbReference type="OrthoDB" id="8702870at2"/>
<comment type="subcellular location">
    <subcellularLocation>
        <location evidence="1">Membrane</location>
        <topology evidence="1">Multi-pass membrane protein</topology>
    </subcellularLocation>
</comment>
<keyword evidence="6" id="KW-1185">Reference proteome</keyword>
<dbReference type="KEGG" id="rgu:A4W93_18170"/>
<dbReference type="EMBL" id="CP015118">
    <property type="protein sequence ID" value="ARN21663.1"/>
    <property type="molecule type" value="Genomic_DNA"/>
</dbReference>
<sequence>MTGYKSKTLATWLAFLGGGFGLHRFYLYGFKDAWGWVWAVVTLVGLQGLRLHLTQGQDHHGAWLLLPVLGFSLSAGALAALVYGLMPDDKWNARFNPAGPEHHAGWLTVFGIVLSLLVGAGILMSAIAFSAQRYFEYDAESSEPQANSERLSQ</sequence>
<gene>
    <name evidence="5" type="ORF">A4W93_18170</name>
</gene>
<keyword evidence="2" id="KW-0812">Transmembrane</keyword>
<name>A0A1W6LBP9_9BURK</name>
<evidence type="ECO:0000256" key="3">
    <source>
        <dbReference type="ARBA" id="ARBA00022989"/>
    </source>
</evidence>
<evidence type="ECO:0000256" key="1">
    <source>
        <dbReference type="ARBA" id="ARBA00004141"/>
    </source>
</evidence>
<dbReference type="InterPro" id="IPR007829">
    <property type="entry name" value="TM2"/>
</dbReference>
<dbReference type="GO" id="GO:0016020">
    <property type="term" value="C:membrane"/>
    <property type="evidence" value="ECO:0007669"/>
    <property type="project" value="UniProtKB-SubCell"/>
</dbReference>
<accession>A0A1W6LBP9</accession>
<keyword evidence="3" id="KW-1133">Transmembrane helix</keyword>
<dbReference type="STRING" id="946333.A4W93_18170"/>
<organism evidence="5 6">
    <name type="scientific">Piscinibacter gummiphilus</name>
    <dbReference type="NCBI Taxonomy" id="946333"/>
    <lineage>
        <taxon>Bacteria</taxon>
        <taxon>Pseudomonadati</taxon>
        <taxon>Pseudomonadota</taxon>
        <taxon>Betaproteobacteria</taxon>
        <taxon>Burkholderiales</taxon>
        <taxon>Sphaerotilaceae</taxon>
        <taxon>Piscinibacter</taxon>
    </lineage>
</organism>
<dbReference type="AlphaFoldDB" id="A0A1W6LBP9"/>
<evidence type="ECO:0000313" key="6">
    <source>
        <dbReference type="Proteomes" id="UP000193427"/>
    </source>
</evidence>
<evidence type="ECO:0000313" key="5">
    <source>
        <dbReference type="EMBL" id="ARN21663.1"/>
    </source>
</evidence>
<proteinExistence type="predicted"/>
<dbReference type="Pfam" id="PF05154">
    <property type="entry name" value="TM2"/>
    <property type="match status" value="1"/>
</dbReference>
<dbReference type="RefSeq" id="WP_085751958.1">
    <property type="nucleotide sequence ID" value="NZ_BSPR01000011.1"/>
</dbReference>
<keyword evidence="4" id="KW-0472">Membrane</keyword>
<reference evidence="5 6" key="1">
    <citation type="submission" date="2016-04" db="EMBL/GenBank/DDBJ databases">
        <title>Complete genome sequence of natural rubber-degrading, novel Gram-negative bacterium, Rhizobacter gummiphilus strain NS21.</title>
        <authorList>
            <person name="Tabata M."/>
            <person name="Kasai D."/>
            <person name="Fukuda M."/>
        </authorList>
    </citation>
    <scope>NUCLEOTIDE SEQUENCE [LARGE SCALE GENOMIC DNA]</scope>
    <source>
        <strain evidence="5 6">NS21</strain>
    </source>
</reference>